<gene>
    <name evidence="1" type="ORF">ABFB10_12505</name>
</gene>
<evidence type="ECO:0000313" key="1">
    <source>
        <dbReference type="EMBL" id="MEN9061722.1"/>
    </source>
</evidence>
<reference evidence="1 2" key="1">
    <citation type="submission" date="2024-05" db="EMBL/GenBank/DDBJ databases">
        <title>Genome sequence of Ponticoccus litoralis KCCM 90028.</title>
        <authorList>
            <person name="Kim J.M."/>
            <person name="Lee J.K."/>
            <person name="Choi B.J."/>
            <person name="Bayburt H."/>
            <person name="Baek J.H."/>
            <person name="Jeon C.O."/>
        </authorList>
    </citation>
    <scope>NUCLEOTIDE SEQUENCE [LARGE SCALE GENOMIC DNA]</scope>
    <source>
        <strain evidence="1 2">KCCM 90028</strain>
    </source>
</reference>
<sequence>MLQDKRSDLDAEKRKRLLERLMRDLSASDPEFYYRSTSEVAQGIEQRVARGEGLNAEERALLAPLSRRDIQVLLSLH</sequence>
<name>A0AAW9SMT3_9RHOB</name>
<comment type="caution">
    <text evidence="1">The sequence shown here is derived from an EMBL/GenBank/DDBJ whole genome shotgun (WGS) entry which is preliminary data.</text>
</comment>
<dbReference type="AlphaFoldDB" id="A0AAW9SMT3"/>
<proteinExistence type="predicted"/>
<dbReference type="EMBL" id="JBDNCH010000002">
    <property type="protein sequence ID" value="MEN9061722.1"/>
    <property type="molecule type" value="Genomic_DNA"/>
</dbReference>
<evidence type="ECO:0000313" key="2">
    <source>
        <dbReference type="Proteomes" id="UP001428774"/>
    </source>
</evidence>
<accession>A0AAW9SMT3</accession>
<protein>
    <submittedName>
        <fullName evidence="1">Uncharacterized protein</fullName>
    </submittedName>
</protein>
<organism evidence="1 2">
    <name type="scientific">Ponticoccus litoralis</name>
    <dbReference type="NCBI Taxonomy" id="422297"/>
    <lineage>
        <taxon>Bacteria</taxon>
        <taxon>Pseudomonadati</taxon>
        <taxon>Pseudomonadota</taxon>
        <taxon>Alphaproteobacteria</taxon>
        <taxon>Rhodobacterales</taxon>
        <taxon>Roseobacteraceae</taxon>
        <taxon>Ponticoccus</taxon>
    </lineage>
</organism>
<keyword evidence="2" id="KW-1185">Reference proteome</keyword>
<dbReference type="Proteomes" id="UP001428774">
    <property type="component" value="Unassembled WGS sequence"/>
</dbReference>
<dbReference type="RefSeq" id="WP_206566133.1">
    <property type="nucleotide sequence ID" value="NZ_JBDNCH010000002.1"/>
</dbReference>